<feature type="region of interest" description="Disordered" evidence="2">
    <location>
        <begin position="175"/>
        <end position="219"/>
    </location>
</feature>
<feature type="region of interest" description="Disordered" evidence="2">
    <location>
        <begin position="649"/>
        <end position="734"/>
    </location>
</feature>
<comment type="caution">
    <text evidence="3">The sequence shown here is derived from an EMBL/GenBank/DDBJ whole genome shotgun (WGS) entry which is preliminary data.</text>
</comment>
<dbReference type="STRING" id="1182541.W9YVC6"/>
<reference evidence="3 4" key="1">
    <citation type="submission" date="2013-03" db="EMBL/GenBank/DDBJ databases">
        <title>The Genome Sequence of Capronia coronata CBS 617.96.</title>
        <authorList>
            <consortium name="The Broad Institute Genomics Platform"/>
            <person name="Cuomo C."/>
            <person name="de Hoog S."/>
            <person name="Gorbushina A."/>
            <person name="Walker B."/>
            <person name="Young S.K."/>
            <person name="Zeng Q."/>
            <person name="Gargeya S."/>
            <person name="Fitzgerald M."/>
            <person name="Haas B."/>
            <person name="Abouelleil A."/>
            <person name="Allen A.W."/>
            <person name="Alvarado L."/>
            <person name="Arachchi H.M."/>
            <person name="Berlin A.M."/>
            <person name="Chapman S.B."/>
            <person name="Gainer-Dewar J."/>
            <person name="Goldberg J."/>
            <person name="Griggs A."/>
            <person name="Gujja S."/>
            <person name="Hansen M."/>
            <person name="Howarth C."/>
            <person name="Imamovic A."/>
            <person name="Ireland A."/>
            <person name="Larimer J."/>
            <person name="McCowan C."/>
            <person name="Murphy C."/>
            <person name="Pearson M."/>
            <person name="Poon T.W."/>
            <person name="Priest M."/>
            <person name="Roberts A."/>
            <person name="Saif S."/>
            <person name="Shea T."/>
            <person name="Sisk P."/>
            <person name="Sykes S."/>
            <person name="Wortman J."/>
            <person name="Nusbaum C."/>
            <person name="Birren B."/>
        </authorList>
    </citation>
    <scope>NUCLEOTIDE SEQUENCE [LARGE SCALE GENOMIC DNA]</scope>
    <source>
        <strain evidence="3 4">CBS 617.96</strain>
    </source>
</reference>
<organism evidence="3 4">
    <name type="scientific">Capronia coronata CBS 617.96</name>
    <dbReference type="NCBI Taxonomy" id="1182541"/>
    <lineage>
        <taxon>Eukaryota</taxon>
        <taxon>Fungi</taxon>
        <taxon>Dikarya</taxon>
        <taxon>Ascomycota</taxon>
        <taxon>Pezizomycotina</taxon>
        <taxon>Eurotiomycetes</taxon>
        <taxon>Chaetothyriomycetidae</taxon>
        <taxon>Chaetothyriales</taxon>
        <taxon>Herpotrichiellaceae</taxon>
        <taxon>Capronia</taxon>
    </lineage>
</organism>
<feature type="compositionally biased region" description="Acidic residues" evidence="2">
    <location>
        <begin position="720"/>
        <end position="734"/>
    </location>
</feature>
<dbReference type="EMBL" id="AMWN01000001">
    <property type="protein sequence ID" value="EXJ96458.1"/>
    <property type="molecule type" value="Genomic_DNA"/>
</dbReference>
<dbReference type="RefSeq" id="XP_007720687.1">
    <property type="nucleotide sequence ID" value="XM_007722497.1"/>
</dbReference>
<feature type="compositionally biased region" description="Low complexity" evidence="2">
    <location>
        <begin position="178"/>
        <end position="187"/>
    </location>
</feature>
<evidence type="ECO:0000256" key="2">
    <source>
        <dbReference type="SAM" id="MobiDB-lite"/>
    </source>
</evidence>
<feature type="compositionally biased region" description="Acidic residues" evidence="2">
    <location>
        <begin position="200"/>
        <end position="219"/>
    </location>
</feature>
<proteinExistence type="predicted"/>
<feature type="coiled-coil region" evidence="1">
    <location>
        <begin position="511"/>
        <end position="602"/>
    </location>
</feature>
<evidence type="ECO:0000313" key="3">
    <source>
        <dbReference type="EMBL" id="EXJ96458.1"/>
    </source>
</evidence>
<accession>W9YVC6</accession>
<dbReference type="Proteomes" id="UP000019484">
    <property type="component" value="Unassembled WGS sequence"/>
</dbReference>
<feature type="coiled-coil region" evidence="1">
    <location>
        <begin position="105"/>
        <end position="146"/>
    </location>
</feature>
<gene>
    <name evidence="3" type="ORF">A1O1_01584</name>
</gene>
<feature type="region of interest" description="Disordered" evidence="2">
    <location>
        <begin position="1"/>
        <end position="82"/>
    </location>
</feature>
<evidence type="ECO:0000313" key="4">
    <source>
        <dbReference type="Proteomes" id="UP000019484"/>
    </source>
</evidence>
<dbReference type="HOGENOM" id="CLU_371712_0_0_1"/>
<dbReference type="AlphaFoldDB" id="W9YVC6"/>
<name>W9YVC6_9EURO</name>
<dbReference type="eggNOG" id="ENOG502SS15">
    <property type="taxonomic scope" value="Eukaryota"/>
</dbReference>
<sequence length="734" mass="82356">MIRRSKRPSSAISPIKPAQDSSQTHTTTPSGKRPTKKTRFSDSVILNATTGLTPHVGKASLATPKARGASTPAPSRYQEQDEVQFTPFRECLEPRTVRRMRRHGLSEEMNQYQADQKANAALRRELDEKDVELKKLRAELDDARRFDKALLSHPNSSQDRMRQLETEIAHLERSVSFSSAHSASNSQGQGGGSSPQPSDGDNDFQIYEDDGDNDDQVADGEDALTMGLELESARQAKEAFFRSSQGSSFNHLHFEDSPVRPSTRQKSVPRSPRSFYHDLSKQLKAATNRAEEVELALQALNMEIKSLGFPCKEDDVAECVTNIKHHFRQMRLDLEQVIPGETVGSFDNSRLMPEIIAKLAMLSRMMRDREAELKSMRDQQRCLKGNFDHAITAAEKANRKVKELEDAIDKNAEEMLHLRMRAQALEREAKEHESNNRSLITAIEKYREEVKRLEQLVELIEAEQASRLQDVHAATVSQFTKQLSDMEAKAAAESRGRRAAEESAVDRLRRINELEADMSAARQRSEDVKEKLNILEQQLASSSRTHEEEIGGLNSRISGLSTALTSANAEIDKLRKINVKLEDRYRSEVEHSAQAVERMQNECIRSAAKVNEEKKSYIRAAKVRYANWELESDDLVSDPVGPMTPASIVRFSDPEAPDDHVEGSVEMSRGRSRRHGSKTGLGIMKRGRRRYDSGIGMDSLSEADEADASQDEAMTPDLSSEADIDGEVDVDVMV</sequence>
<dbReference type="GeneID" id="19156486"/>
<evidence type="ECO:0000256" key="1">
    <source>
        <dbReference type="SAM" id="Coils"/>
    </source>
</evidence>
<feature type="region of interest" description="Disordered" evidence="2">
    <location>
        <begin position="251"/>
        <end position="276"/>
    </location>
</feature>
<protein>
    <submittedName>
        <fullName evidence="3">Uncharacterized protein</fullName>
    </submittedName>
</protein>
<feature type="compositionally biased region" description="Acidic residues" evidence="2">
    <location>
        <begin position="701"/>
        <end position="710"/>
    </location>
</feature>
<keyword evidence="4" id="KW-1185">Reference proteome</keyword>
<dbReference type="OrthoDB" id="3532430at2759"/>
<feature type="compositionally biased region" description="Polar residues" evidence="2">
    <location>
        <begin position="19"/>
        <end position="30"/>
    </location>
</feature>
<keyword evidence="1" id="KW-0175">Coiled coil</keyword>
<feature type="coiled-coil region" evidence="1">
    <location>
        <begin position="276"/>
        <end position="303"/>
    </location>
</feature>
<feature type="coiled-coil region" evidence="1">
    <location>
        <begin position="359"/>
        <end position="463"/>
    </location>
</feature>